<feature type="region of interest" description="Disordered" evidence="1">
    <location>
        <begin position="29"/>
        <end position="48"/>
    </location>
</feature>
<gene>
    <name evidence="2" type="ORF">ACJRO7_012199</name>
</gene>
<proteinExistence type="predicted"/>
<dbReference type="AlphaFoldDB" id="A0ABD3LHT3"/>
<sequence length="87" mass="9504">MRPPMDEVLEELKAIACNENAADKFVDADESESVLAPSSPDYDNSQLPKDMQLTHSPVSVTEKWGRSGSSALGVDRRIIHVAVSHIL</sequence>
<protein>
    <submittedName>
        <fullName evidence="2">Uncharacterized protein</fullName>
    </submittedName>
</protein>
<dbReference type="Proteomes" id="UP001634007">
    <property type="component" value="Unassembled WGS sequence"/>
</dbReference>
<name>A0ABD3LHT3_EUCGL</name>
<organism evidence="2 3">
    <name type="scientific">Eucalyptus globulus</name>
    <name type="common">Tasmanian blue gum</name>
    <dbReference type="NCBI Taxonomy" id="34317"/>
    <lineage>
        <taxon>Eukaryota</taxon>
        <taxon>Viridiplantae</taxon>
        <taxon>Streptophyta</taxon>
        <taxon>Embryophyta</taxon>
        <taxon>Tracheophyta</taxon>
        <taxon>Spermatophyta</taxon>
        <taxon>Magnoliopsida</taxon>
        <taxon>eudicotyledons</taxon>
        <taxon>Gunneridae</taxon>
        <taxon>Pentapetalae</taxon>
        <taxon>rosids</taxon>
        <taxon>malvids</taxon>
        <taxon>Myrtales</taxon>
        <taxon>Myrtaceae</taxon>
        <taxon>Myrtoideae</taxon>
        <taxon>Eucalypteae</taxon>
        <taxon>Eucalyptus</taxon>
    </lineage>
</organism>
<keyword evidence="3" id="KW-1185">Reference proteome</keyword>
<evidence type="ECO:0000313" key="3">
    <source>
        <dbReference type="Proteomes" id="UP001634007"/>
    </source>
</evidence>
<evidence type="ECO:0000256" key="1">
    <source>
        <dbReference type="SAM" id="MobiDB-lite"/>
    </source>
</evidence>
<accession>A0ABD3LHT3</accession>
<evidence type="ECO:0000313" key="2">
    <source>
        <dbReference type="EMBL" id="KAL3751338.1"/>
    </source>
</evidence>
<dbReference type="EMBL" id="JBJKBG010000002">
    <property type="protein sequence ID" value="KAL3751338.1"/>
    <property type="molecule type" value="Genomic_DNA"/>
</dbReference>
<reference evidence="2 3" key="1">
    <citation type="submission" date="2024-11" db="EMBL/GenBank/DDBJ databases">
        <title>Chromosome-level genome assembly of Eucalyptus globulus Labill. provides insights into its genome evolution.</title>
        <authorList>
            <person name="Li X."/>
        </authorList>
    </citation>
    <scope>NUCLEOTIDE SEQUENCE [LARGE SCALE GENOMIC DNA]</scope>
    <source>
        <strain evidence="2">CL2024</strain>
        <tissue evidence="2">Fresh tender leaves</tissue>
    </source>
</reference>
<comment type="caution">
    <text evidence="2">The sequence shown here is derived from an EMBL/GenBank/DDBJ whole genome shotgun (WGS) entry which is preliminary data.</text>
</comment>